<proteinExistence type="predicted"/>
<keyword evidence="1" id="KW-0548">Nucleotidyltransferase</keyword>
<dbReference type="InterPro" id="IPR029044">
    <property type="entry name" value="Nucleotide-diphossugar_trans"/>
</dbReference>
<organism evidence="1 2">
    <name type="scientific">Palleronia caenipelagi</name>
    <dbReference type="NCBI Taxonomy" id="2489174"/>
    <lineage>
        <taxon>Bacteria</taxon>
        <taxon>Pseudomonadati</taxon>
        <taxon>Pseudomonadota</taxon>
        <taxon>Alphaproteobacteria</taxon>
        <taxon>Rhodobacterales</taxon>
        <taxon>Roseobacteraceae</taxon>
        <taxon>Palleronia</taxon>
    </lineage>
</organism>
<gene>
    <name evidence="1" type="ORF">FEV53_18045</name>
</gene>
<keyword evidence="1" id="KW-0808">Transferase</keyword>
<dbReference type="PANTHER" id="PTHR42866">
    <property type="entry name" value="3-DEOXY-MANNO-OCTULOSONATE CYTIDYLYLTRANSFERASE"/>
    <property type="match status" value="1"/>
</dbReference>
<dbReference type="EMBL" id="VFSV01000059">
    <property type="protein sequence ID" value="TRD14952.1"/>
    <property type="molecule type" value="Genomic_DNA"/>
</dbReference>
<dbReference type="InterPro" id="IPR003329">
    <property type="entry name" value="Cytidylyl_trans"/>
</dbReference>
<protein>
    <submittedName>
        <fullName evidence="1">Acylneuraminate cytidylyltransferase</fullName>
    </submittedName>
</protein>
<reference evidence="1 2" key="1">
    <citation type="submission" date="2019-06" db="EMBL/GenBank/DDBJ databases">
        <title>Paenimaribius caenipelagi gen. nov., sp. nov., isolated from a tidal flat.</title>
        <authorList>
            <person name="Yoon J.-H."/>
        </authorList>
    </citation>
    <scope>NUCLEOTIDE SEQUENCE [LARGE SCALE GENOMIC DNA]</scope>
    <source>
        <strain evidence="1 2">JBTF-M29</strain>
    </source>
</reference>
<comment type="caution">
    <text evidence="1">The sequence shown here is derived from an EMBL/GenBank/DDBJ whole genome shotgun (WGS) entry which is preliminary data.</text>
</comment>
<dbReference type="GO" id="GO:0016779">
    <property type="term" value="F:nucleotidyltransferase activity"/>
    <property type="evidence" value="ECO:0007669"/>
    <property type="project" value="UniProtKB-KW"/>
</dbReference>
<dbReference type="AlphaFoldDB" id="A0A547PLD2"/>
<keyword evidence="2" id="KW-1185">Reference proteome</keyword>
<dbReference type="CDD" id="cd02518">
    <property type="entry name" value="GT2_SpsF"/>
    <property type="match status" value="1"/>
</dbReference>
<dbReference type="RefSeq" id="WP_142836122.1">
    <property type="nucleotide sequence ID" value="NZ_VFSV01000059.1"/>
</dbReference>
<evidence type="ECO:0000313" key="2">
    <source>
        <dbReference type="Proteomes" id="UP000318590"/>
    </source>
</evidence>
<dbReference type="OrthoDB" id="9801052at2"/>
<sequence>MPVIPLIIQARMSSTRLPGKVMMPFLGKTFLESCVDRAARIHGISDVIVATTDEADSDPIANLMKRRDYRVFRGSRDDVLGRYLGAAREVKADAVMRITSDCPLTDPAIAETILAQFSEGRTDLMTTNIPPSWPNGMDVEVFTMDALEEAARCGTIRSDREHVSTYIRRRPGRFRLGNIPCPDEGCGHWRMTLDTAADRDFFLMVAKEFPGDLSTSHWPKLHEFLESRPDLIAINTDEDFSLTCAS</sequence>
<dbReference type="Pfam" id="PF02348">
    <property type="entry name" value="CTP_transf_3"/>
    <property type="match status" value="1"/>
</dbReference>
<dbReference type="PANTHER" id="PTHR42866:SF1">
    <property type="entry name" value="SPORE COAT POLYSACCHARIDE BIOSYNTHESIS PROTEIN SPSF"/>
    <property type="match status" value="1"/>
</dbReference>
<dbReference type="Proteomes" id="UP000318590">
    <property type="component" value="Unassembled WGS sequence"/>
</dbReference>
<dbReference type="SUPFAM" id="SSF53448">
    <property type="entry name" value="Nucleotide-diphospho-sugar transferases"/>
    <property type="match status" value="1"/>
</dbReference>
<dbReference type="GO" id="GO:0005829">
    <property type="term" value="C:cytosol"/>
    <property type="evidence" value="ECO:0007669"/>
    <property type="project" value="TreeGrafter"/>
</dbReference>
<accession>A0A547PLD2</accession>
<evidence type="ECO:0000313" key="1">
    <source>
        <dbReference type="EMBL" id="TRD14952.1"/>
    </source>
</evidence>
<name>A0A547PLD2_9RHOB</name>
<dbReference type="Gene3D" id="3.90.550.10">
    <property type="entry name" value="Spore Coat Polysaccharide Biosynthesis Protein SpsA, Chain A"/>
    <property type="match status" value="1"/>
</dbReference>